<organism evidence="1 2">
    <name type="scientific">Holotrichia oblita</name>
    <name type="common">Chafer beetle</name>
    <dbReference type="NCBI Taxonomy" id="644536"/>
    <lineage>
        <taxon>Eukaryota</taxon>
        <taxon>Metazoa</taxon>
        <taxon>Ecdysozoa</taxon>
        <taxon>Arthropoda</taxon>
        <taxon>Hexapoda</taxon>
        <taxon>Insecta</taxon>
        <taxon>Pterygota</taxon>
        <taxon>Neoptera</taxon>
        <taxon>Endopterygota</taxon>
        <taxon>Coleoptera</taxon>
        <taxon>Polyphaga</taxon>
        <taxon>Scarabaeiformia</taxon>
        <taxon>Scarabaeidae</taxon>
        <taxon>Melolonthinae</taxon>
        <taxon>Holotrichia</taxon>
    </lineage>
</organism>
<evidence type="ECO:0000313" key="1">
    <source>
        <dbReference type="EMBL" id="KAI4456952.1"/>
    </source>
</evidence>
<name>A0ACB9SPR8_HOLOL</name>
<keyword evidence="2" id="KW-1185">Reference proteome</keyword>
<proteinExistence type="predicted"/>
<sequence>MDAQMRTIQKKRTANFREDETKLLIQLWGNPTIQNKLFLTHRKAPVMRILAANMQQRGFYRTPDEIKTRIRNLKCLYHRIKRTMACGTGLGTVDPDWPHFKAMDAILSKQGHRKDPLTENYLEGPRCEDIKQEIDIDLNDDMDSFEANESVGSDYDERSTPPPLHPAPLVSVKSADQLKASTSEIHHTNNKLPTIVPSFTLPQNFQAGQSTNGVRSGGMPSIPVPLLILNSLQPQHSQEKNKDGSANSQINEKNSSDLQFSLKELVIIQRENLELERQRLEVEKQRLEFERLVGTQLITLIPMIGSLLQHLTTKNEDSPDEPPSKRSRKRSNFDQLDMFKDNKMLQTTLEQVIKQYMLQNEKDEETTENEDSGIKHDEDSSESTKE</sequence>
<dbReference type="EMBL" id="CM043022">
    <property type="protein sequence ID" value="KAI4456952.1"/>
    <property type="molecule type" value="Genomic_DNA"/>
</dbReference>
<gene>
    <name evidence="1" type="ORF">MML48_8g00015393</name>
</gene>
<protein>
    <submittedName>
        <fullName evidence="1">Uncharacterized protein</fullName>
    </submittedName>
</protein>
<evidence type="ECO:0000313" key="2">
    <source>
        <dbReference type="Proteomes" id="UP001056778"/>
    </source>
</evidence>
<reference evidence="1" key="1">
    <citation type="submission" date="2022-04" db="EMBL/GenBank/DDBJ databases">
        <title>Chromosome-scale genome assembly of Holotrichia oblita Faldermann.</title>
        <authorList>
            <person name="Rongchong L."/>
        </authorList>
    </citation>
    <scope>NUCLEOTIDE SEQUENCE</scope>
    <source>
        <strain evidence="1">81SQS9</strain>
    </source>
</reference>
<comment type="caution">
    <text evidence="1">The sequence shown here is derived from an EMBL/GenBank/DDBJ whole genome shotgun (WGS) entry which is preliminary data.</text>
</comment>
<accession>A0ACB9SPR8</accession>
<dbReference type="Proteomes" id="UP001056778">
    <property type="component" value="Chromosome 8"/>
</dbReference>